<dbReference type="Gene3D" id="3.40.50.150">
    <property type="entry name" value="Vaccinia Virus protein VP39"/>
    <property type="match status" value="1"/>
</dbReference>
<dbReference type="GO" id="GO:0008171">
    <property type="term" value="F:O-methyltransferase activity"/>
    <property type="evidence" value="ECO:0007669"/>
    <property type="project" value="InterPro"/>
</dbReference>
<dbReference type="GO" id="GO:0008757">
    <property type="term" value="F:S-adenosylmethionine-dependent methyltransferase activity"/>
    <property type="evidence" value="ECO:0007669"/>
    <property type="project" value="TreeGrafter"/>
</dbReference>
<evidence type="ECO:0000256" key="1">
    <source>
        <dbReference type="ARBA" id="ARBA00022603"/>
    </source>
</evidence>
<evidence type="ECO:0000313" key="4">
    <source>
        <dbReference type="EMBL" id="AKU16336.1"/>
    </source>
</evidence>
<keyword evidence="5" id="KW-1185">Reference proteome</keyword>
<dbReference type="OrthoDB" id="9799672at2"/>
<dbReference type="PANTHER" id="PTHR10509:SF14">
    <property type="entry name" value="CAFFEOYL-COA O-METHYLTRANSFERASE 3-RELATED"/>
    <property type="match status" value="1"/>
</dbReference>
<keyword evidence="2 4" id="KW-0808">Transferase</keyword>
<evidence type="ECO:0000313" key="5">
    <source>
        <dbReference type="Proteomes" id="UP000066480"/>
    </source>
</evidence>
<dbReference type="PATRIC" id="fig|571913.6.peg.2336"/>
<dbReference type="PROSITE" id="PS51682">
    <property type="entry name" value="SAM_OMT_I"/>
    <property type="match status" value="1"/>
</dbReference>
<dbReference type="SUPFAM" id="SSF53335">
    <property type="entry name" value="S-adenosyl-L-methionine-dependent methyltransferases"/>
    <property type="match status" value="1"/>
</dbReference>
<evidence type="ECO:0000256" key="3">
    <source>
        <dbReference type="ARBA" id="ARBA00022691"/>
    </source>
</evidence>
<dbReference type="RefSeq" id="WP_052591659.1">
    <property type="nucleotide sequence ID" value="NZ_CP011112.1"/>
</dbReference>
<gene>
    <name evidence="4" type="ORF">VV02_11460</name>
</gene>
<name>A0A0K1JHZ9_9MICO</name>
<dbReference type="InterPro" id="IPR050362">
    <property type="entry name" value="Cation-dep_OMT"/>
</dbReference>
<dbReference type="PANTHER" id="PTHR10509">
    <property type="entry name" value="O-METHYLTRANSFERASE-RELATED"/>
    <property type="match status" value="1"/>
</dbReference>
<organism evidence="4 5">
    <name type="scientific">Luteipulveratus mongoliensis</name>
    <dbReference type="NCBI Taxonomy" id="571913"/>
    <lineage>
        <taxon>Bacteria</taxon>
        <taxon>Bacillati</taxon>
        <taxon>Actinomycetota</taxon>
        <taxon>Actinomycetes</taxon>
        <taxon>Micrococcales</taxon>
        <taxon>Dermacoccaceae</taxon>
        <taxon>Luteipulveratus</taxon>
    </lineage>
</organism>
<proteinExistence type="predicted"/>
<dbReference type="EMBL" id="CP011112">
    <property type="protein sequence ID" value="AKU16336.1"/>
    <property type="molecule type" value="Genomic_DNA"/>
</dbReference>
<protein>
    <submittedName>
        <fullName evidence="4">SAM-dependent methyltransferase</fullName>
    </submittedName>
</protein>
<dbReference type="Proteomes" id="UP000066480">
    <property type="component" value="Chromosome"/>
</dbReference>
<keyword evidence="1 4" id="KW-0489">Methyltransferase</keyword>
<sequence>MARSFEVTDQVQSYVVDHGSFPPSPVLSQLREDTAALGRSSGMQIGHDEGQLLTWLTRLVGARNAIEVGTFTGYSSLCIAEGLADGGRLLCCDVSEEWTALARGAWEKAGVADRIELRIAPALETLTALPDEPTIDLAFIDADKGGYVSYWDALVPRMRPGGVIATDNTLWSGDVVKDDSSDETLTAVKAFNDHVRADDRMETVMLPAYDGLTLSRRR</sequence>
<dbReference type="InterPro" id="IPR002935">
    <property type="entry name" value="SAM_O-MeTrfase"/>
</dbReference>
<dbReference type="GO" id="GO:0032259">
    <property type="term" value="P:methylation"/>
    <property type="evidence" value="ECO:0007669"/>
    <property type="project" value="UniProtKB-KW"/>
</dbReference>
<accession>A0A0K1JHZ9</accession>
<dbReference type="KEGG" id="lmoi:VV02_11460"/>
<dbReference type="Pfam" id="PF01596">
    <property type="entry name" value="Methyltransf_3"/>
    <property type="match status" value="1"/>
</dbReference>
<dbReference type="InterPro" id="IPR029063">
    <property type="entry name" value="SAM-dependent_MTases_sf"/>
</dbReference>
<dbReference type="STRING" id="571913.VV02_11460"/>
<keyword evidence="3" id="KW-0949">S-adenosyl-L-methionine</keyword>
<reference evidence="4 5" key="1">
    <citation type="submission" date="2015-03" db="EMBL/GenBank/DDBJ databases">
        <title>Luteipulveratus halotolerans sp. nov., a novel actinobacterium (Dermacoccaceae) from Sarawak, Malaysia.</title>
        <authorList>
            <person name="Juboi H."/>
            <person name="Basik A."/>
            <person name="Shamsul S.S."/>
            <person name="Arnold P."/>
            <person name="Schmitt E.K."/>
            <person name="Sanglier J.-J."/>
            <person name="Yeo T."/>
        </authorList>
    </citation>
    <scope>NUCLEOTIDE SEQUENCE [LARGE SCALE GENOMIC DNA]</scope>
    <source>
        <strain evidence="4 5">MN07-A0370</strain>
    </source>
</reference>
<evidence type="ECO:0000256" key="2">
    <source>
        <dbReference type="ARBA" id="ARBA00022679"/>
    </source>
</evidence>
<dbReference type="AlphaFoldDB" id="A0A0K1JHZ9"/>